<keyword evidence="1" id="KW-0805">Transcription regulation</keyword>
<dbReference type="PANTHER" id="PTHR46796">
    <property type="entry name" value="HTH-TYPE TRANSCRIPTIONAL ACTIVATOR RHAS-RELATED"/>
    <property type="match status" value="1"/>
</dbReference>
<protein>
    <recommendedName>
        <fullName evidence="4">HTH araC/xylS-type domain-containing protein</fullName>
    </recommendedName>
</protein>
<accession>A0ABP7KIX5</accession>
<dbReference type="InterPro" id="IPR009057">
    <property type="entry name" value="Homeodomain-like_sf"/>
</dbReference>
<dbReference type="SUPFAM" id="SSF46689">
    <property type="entry name" value="Homeodomain-like"/>
    <property type="match status" value="1"/>
</dbReference>
<keyword evidence="6" id="KW-1185">Reference proteome</keyword>
<dbReference type="PROSITE" id="PS01124">
    <property type="entry name" value="HTH_ARAC_FAMILY_2"/>
    <property type="match status" value="1"/>
</dbReference>
<dbReference type="PANTHER" id="PTHR46796:SF13">
    <property type="entry name" value="HTH-TYPE TRANSCRIPTIONAL ACTIVATOR RHAS"/>
    <property type="match status" value="1"/>
</dbReference>
<dbReference type="InterPro" id="IPR035418">
    <property type="entry name" value="AraC-bd_2"/>
</dbReference>
<evidence type="ECO:0000313" key="5">
    <source>
        <dbReference type="EMBL" id="GAA3878552.1"/>
    </source>
</evidence>
<dbReference type="PRINTS" id="PR00032">
    <property type="entry name" value="HTHARAC"/>
</dbReference>
<evidence type="ECO:0000259" key="4">
    <source>
        <dbReference type="PROSITE" id="PS01124"/>
    </source>
</evidence>
<dbReference type="EMBL" id="BAABCN010000004">
    <property type="protein sequence ID" value="GAA3878552.1"/>
    <property type="molecule type" value="Genomic_DNA"/>
</dbReference>
<dbReference type="InterPro" id="IPR050204">
    <property type="entry name" value="AraC_XylS_family_regulators"/>
</dbReference>
<dbReference type="RefSeq" id="WP_345066004.1">
    <property type="nucleotide sequence ID" value="NZ_BAABCN010000004.1"/>
</dbReference>
<evidence type="ECO:0000313" key="6">
    <source>
        <dbReference type="Proteomes" id="UP001501803"/>
    </source>
</evidence>
<dbReference type="Pfam" id="PF14525">
    <property type="entry name" value="AraC_binding_2"/>
    <property type="match status" value="1"/>
</dbReference>
<evidence type="ECO:0000256" key="2">
    <source>
        <dbReference type="ARBA" id="ARBA00023125"/>
    </source>
</evidence>
<dbReference type="SMART" id="SM00342">
    <property type="entry name" value="HTH_ARAC"/>
    <property type="match status" value="1"/>
</dbReference>
<name>A0ABP7KIX5_9MICO</name>
<reference evidence="6" key="1">
    <citation type="journal article" date="2019" name="Int. J. Syst. Evol. Microbiol.">
        <title>The Global Catalogue of Microorganisms (GCM) 10K type strain sequencing project: providing services to taxonomists for standard genome sequencing and annotation.</title>
        <authorList>
            <consortium name="The Broad Institute Genomics Platform"/>
            <consortium name="The Broad Institute Genome Sequencing Center for Infectious Disease"/>
            <person name="Wu L."/>
            <person name="Ma J."/>
        </authorList>
    </citation>
    <scope>NUCLEOTIDE SEQUENCE [LARGE SCALE GENOMIC DNA]</scope>
    <source>
        <strain evidence="6">JCM 17021</strain>
    </source>
</reference>
<dbReference type="Pfam" id="PF12833">
    <property type="entry name" value="HTH_18"/>
    <property type="match status" value="1"/>
</dbReference>
<dbReference type="Gene3D" id="1.10.10.60">
    <property type="entry name" value="Homeodomain-like"/>
    <property type="match status" value="1"/>
</dbReference>
<comment type="caution">
    <text evidence="5">The sequence shown here is derived from an EMBL/GenBank/DDBJ whole genome shotgun (WGS) entry which is preliminary data.</text>
</comment>
<dbReference type="InterPro" id="IPR018062">
    <property type="entry name" value="HTH_AraC-typ_CS"/>
</dbReference>
<gene>
    <name evidence="5" type="ORF">GCM10022381_21180</name>
</gene>
<feature type="domain" description="HTH araC/xylS-type" evidence="4">
    <location>
        <begin position="202"/>
        <end position="301"/>
    </location>
</feature>
<proteinExistence type="predicted"/>
<keyword evidence="3" id="KW-0804">Transcription</keyword>
<sequence length="310" mass="33893">MQVLDVESADEWETIVSGCFVPLRCVGFEPQFKGQMAHASLDSAVSVSLVTTSGTSADRTESLAGRSHRDDLHLSLQRSASGRVIASGTSVAVRPGAVSIYATDRPYHLDYSPTGQQQLIVQVSRESLGLPKEMLESTMHRLTLPNGWLSPAARTLFSYVDLLPDGESAEVGDTVRDLAAVMIRSSFGEGSGVPRTSHGLRHAVLEYLRTNATVPGFDMDAVARLHYISRRRLYQVFEVRGLSPSTVLRTERLAIAERLLRGTSNRTVEQVAFESGFSDATTFTRAFRRAHGMTPSAWRHEARSSDPTAA</sequence>
<dbReference type="InterPro" id="IPR020449">
    <property type="entry name" value="Tscrpt_reg_AraC-type_HTH"/>
</dbReference>
<organism evidence="5 6">
    <name type="scientific">Leifsonia kafniensis</name>
    <dbReference type="NCBI Taxonomy" id="475957"/>
    <lineage>
        <taxon>Bacteria</taxon>
        <taxon>Bacillati</taxon>
        <taxon>Actinomycetota</taxon>
        <taxon>Actinomycetes</taxon>
        <taxon>Micrococcales</taxon>
        <taxon>Microbacteriaceae</taxon>
        <taxon>Leifsonia</taxon>
    </lineage>
</organism>
<dbReference type="PROSITE" id="PS00041">
    <property type="entry name" value="HTH_ARAC_FAMILY_1"/>
    <property type="match status" value="1"/>
</dbReference>
<dbReference type="Proteomes" id="UP001501803">
    <property type="component" value="Unassembled WGS sequence"/>
</dbReference>
<evidence type="ECO:0000256" key="3">
    <source>
        <dbReference type="ARBA" id="ARBA00023163"/>
    </source>
</evidence>
<evidence type="ECO:0000256" key="1">
    <source>
        <dbReference type="ARBA" id="ARBA00023015"/>
    </source>
</evidence>
<keyword evidence="2" id="KW-0238">DNA-binding</keyword>
<dbReference type="InterPro" id="IPR018060">
    <property type="entry name" value="HTH_AraC"/>
</dbReference>